<dbReference type="Proteomes" id="UP000006238">
    <property type="component" value="Unassembled WGS sequence"/>
</dbReference>
<protein>
    <recommendedName>
        <fullName evidence="4">DUF3810 domain-containing protein</fullName>
    </recommendedName>
</protein>
<dbReference type="EMBL" id="ABWN01000032">
    <property type="protein sequence ID" value="EFF68047.1"/>
    <property type="molecule type" value="Genomic_DNA"/>
</dbReference>
<accession>D4S117</accession>
<dbReference type="RefSeq" id="WP_005603594.1">
    <property type="nucleotide sequence ID" value="NZ_GG663524.1"/>
</dbReference>
<keyword evidence="1" id="KW-0472">Membrane</keyword>
<name>D4S117_9FIRM</name>
<keyword evidence="1" id="KW-0812">Transmembrane</keyword>
<feature type="transmembrane region" description="Helical" evidence="1">
    <location>
        <begin position="12"/>
        <end position="34"/>
    </location>
</feature>
<keyword evidence="3" id="KW-1185">Reference proteome</keyword>
<sequence>MEKNNKRKLTPYWKSVIILSGVIIICNILARIRAVCDFYVDNIFFVWSNTYGRITGIFPFSVGGVLIIAAVMIVIAALVLGILLIFLHRKTGFKRRAVCFYKVNLIIALVTGLIMTLNCSALYRCSKISDRCREYGTSELKEVCDYVVNKCNELSKQIERNENGEAVYNGDIDKAISLAVKKMAGTNKRYRGYTPDAKPFLFSYIAYKQELIGEYYPFTMEANYSVYMNDLAYAYTVCHELSHLKGYIYEDEANYMSFITCIESDDLFLQYAGYISVAAYIWNDYMNVADDKNMDNFDEIILENDFEVYKKNVEELVAKDRTFESMDWVAKVEDTITGSSMNYYKAEYNYDEVTKLVLMYYDSLGMFD</sequence>
<dbReference type="GeneID" id="98917349"/>
<organism evidence="2 3">
    <name type="scientific">Eshraghiella crossota DSM 2876</name>
    <dbReference type="NCBI Taxonomy" id="511680"/>
    <lineage>
        <taxon>Bacteria</taxon>
        <taxon>Bacillati</taxon>
        <taxon>Bacillota</taxon>
        <taxon>Clostridia</taxon>
        <taxon>Lachnospirales</taxon>
        <taxon>Lachnospiraceae</taxon>
        <taxon>Eshraghiella</taxon>
    </lineage>
</organism>
<dbReference type="eggNOG" id="ENOG502Z7T3">
    <property type="taxonomic scope" value="Bacteria"/>
</dbReference>
<evidence type="ECO:0000256" key="1">
    <source>
        <dbReference type="SAM" id="Phobius"/>
    </source>
</evidence>
<evidence type="ECO:0008006" key="4">
    <source>
        <dbReference type="Google" id="ProtNLM"/>
    </source>
</evidence>
<proteinExistence type="predicted"/>
<keyword evidence="1" id="KW-1133">Transmembrane helix</keyword>
<gene>
    <name evidence="2" type="ORF">BUTYVIB_01787</name>
</gene>
<evidence type="ECO:0000313" key="3">
    <source>
        <dbReference type="Proteomes" id="UP000006238"/>
    </source>
</evidence>
<feature type="transmembrane region" description="Helical" evidence="1">
    <location>
        <begin position="54"/>
        <end position="87"/>
    </location>
</feature>
<dbReference type="HOGENOM" id="CLU_052630_0_0_9"/>
<reference evidence="2 3" key="1">
    <citation type="submission" date="2010-02" db="EMBL/GenBank/DDBJ databases">
        <authorList>
            <person name="Weinstock G."/>
            <person name="Sodergren E."/>
            <person name="Clifton S."/>
            <person name="Fulton L."/>
            <person name="Fulton B."/>
            <person name="Courtney L."/>
            <person name="Fronick C."/>
            <person name="Harrison M."/>
            <person name="Strong C."/>
            <person name="Farmer C."/>
            <person name="Delahaunty K."/>
            <person name="Markovic C."/>
            <person name="Hall O."/>
            <person name="Minx P."/>
            <person name="Tomlinson C."/>
            <person name="Mitreva M."/>
            <person name="Nelson J."/>
            <person name="Hou S."/>
            <person name="Wollam A."/>
            <person name="Pepin K.H."/>
            <person name="Johnson M."/>
            <person name="Bhonagiri V."/>
            <person name="Zhang X."/>
            <person name="Suruliraj S."/>
            <person name="Warren W."/>
            <person name="Chinwalla A."/>
            <person name="Mardis E.R."/>
            <person name="Wilson R.K."/>
        </authorList>
    </citation>
    <scope>NUCLEOTIDE SEQUENCE [LARGE SCALE GENOMIC DNA]</scope>
    <source>
        <strain evidence="2 3">DSM 2876</strain>
    </source>
</reference>
<evidence type="ECO:0000313" key="2">
    <source>
        <dbReference type="EMBL" id="EFF68047.1"/>
    </source>
</evidence>
<dbReference type="InterPro" id="IPR024294">
    <property type="entry name" value="DUF3810"/>
</dbReference>
<dbReference type="Pfam" id="PF12725">
    <property type="entry name" value="DUF3810"/>
    <property type="match status" value="1"/>
</dbReference>
<feature type="transmembrane region" description="Helical" evidence="1">
    <location>
        <begin position="99"/>
        <end position="123"/>
    </location>
</feature>
<comment type="caution">
    <text evidence="2">The sequence shown here is derived from an EMBL/GenBank/DDBJ whole genome shotgun (WGS) entry which is preliminary data.</text>
</comment>
<dbReference type="AlphaFoldDB" id="D4S117"/>
<dbReference type="STRING" id="45851.BHV86_05875"/>